<dbReference type="InterPro" id="IPR036249">
    <property type="entry name" value="Thioredoxin-like_sf"/>
</dbReference>
<dbReference type="SUPFAM" id="SSF52833">
    <property type="entry name" value="Thioredoxin-like"/>
    <property type="match status" value="1"/>
</dbReference>
<sequence>MKKILLVLFLALAALFFYRWLSSRPSVAGSTQDNSAVIIYWGIGCPHCEKVKDYVKDNQIDKKISIAYKEVYYDQKNQKELEEVARQCQLDTSGGVGVPLAFFKSSSVCQIGDQSIIDQLNSMLK</sequence>
<dbReference type="Gene3D" id="3.40.30.10">
    <property type="entry name" value="Glutaredoxin"/>
    <property type="match status" value="1"/>
</dbReference>
<dbReference type="AlphaFoldDB" id="A0A1F7SGG8"/>
<reference evidence="1 2" key="1">
    <citation type="journal article" date="2016" name="Nat. Commun.">
        <title>Thousands of microbial genomes shed light on interconnected biogeochemical processes in an aquifer system.</title>
        <authorList>
            <person name="Anantharaman K."/>
            <person name="Brown C.T."/>
            <person name="Hug L.A."/>
            <person name="Sharon I."/>
            <person name="Castelle C.J."/>
            <person name="Probst A.J."/>
            <person name="Thomas B.C."/>
            <person name="Singh A."/>
            <person name="Wilkins M.J."/>
            <person name="Karaoz U."/>
            <person name="Brodie E.L."/>
            <person name="Williams K.H."/>
            <person name="Hubbard S.S."/>
            <person name="Banfield J.F."/>
        </authorList>
    </citation>
    <scope>NUCLEOTIDE SEQUENCE [LARGE SCALE GENOMIC DNA]</scope>
</reference>
<dbReference type="PROSITE" id="PS51354">
    <property type="entry name" value="GLUTAREDOXIN_2"/>
    <property type="match status" value="1"/>
</dbReference>
<evidence type="ECO:0000313" key="1">
    <source>
        <dbReference type="EMBL" id="OGL52267.1"/>
    </source>
</evidence>
<dbReference type="PROSITE" id="PS00194">
    <property type="entry name" value="THIOREDOXIN_1"/>
    <property type="match status" value="1"/>
</dbReference>
<comment type="caution">
    <text evidence="1">The sequence shown here is derived from an EMBL/GenBank/DDBJ whole genome shotgun (WGS) entry which is preliminary data.</text>
</comment>
<dbReference type="EMBL" id="MGDJ01000030">
    <property type="protein sequence ID" value="OGL52267.1"/>
    <property type="molecule type" value="Genomic_DNA"/>
</dbReference>
<dbReference type="PROSITE" id="PS00195">
    <property type="entry name" value="GLUTAREDOXIN_1"/>
    <property type="match status" value="1"/>
</dbReference>
<name>A0A1F7SGG8_9BACT</name>
<gene>
    <name evidence="1" type="ORF">A3K55_00670</name>
</gene>
<organism evidence="1 2">
    <name type="scientific">Candidatus Shapirobacteria bacterium RBG_13_44_7</name>
    <dbReference type="NCBI Taxonomy" id="1802149"/>
    <lineage>
        <taxon>Bacteria</taxon>
        <taxon>Candidatus Shapironibacteriota</taxon>
    </lineage>
</organism>
<dbReference type="InterPro" id="IPR011767">
    <property type="entry name" value="GLR_AS"/>
</dbReference>
<protein>
    <submittedName>
        <fullName evidence="1">Uncharacterized protein</fullName>
    </submittedName>
</protein>
<dbReference type="Proteomes" id="UP000185874">
    <property type="component" value="Unassembled WGS sequence"/>
</dbReference>
<accession>A0A1F7SGG8</accession>
<evidence type="ECO:0000313" key="2">
    <source>
        <dbReference type="Proteomes" id="UP000185874"/>
    </source>
</evidence>
<proteinExistence type="predicted"/>
<dbReference type="InterPro" id="IPR017937">
    <property type="entry name" value="Thioredoxin_CS"/>
</dbReference>